<dbReference type="PANTHER" id="PTHR30336">
    <property type="entry name" value="INNER MEMBRANE PROTEIN, PROBABLE PERMEASE"/>
    <property type="match status" value="1"/>
</dbReference>
<dbReference type="Gene3D" id="1.10.3620.10">
    <property type="entry name" value="YdcF like domain"/>
    <property type="match status" value="1"/>
</dbReference>
<organism evidence="1 2">
    <name type="scientific">Butyrivibrio proteoclasticus</name>
    <dbReference type="NCBI Taxonomy" id="43305"/>
    <lineage>
        <taxon>Bacteria</taxon>
        <taxon>Bacillati</taxon>
        <taxon>Bacillota</taxon>
        <taxon>Clostridia</taxon>
        <taxon>Lachnospirales</taxon>
        <taxon>Lachnospiraceae</taxon>
        <taxon>Butyrivibrio</taxon>
    </lineage>
</organism>
<dbReference type="Proteomes" id="UP000182624">
    <property type="component" value="Unassembled WGS sequence"/>
</dbReference>
<sequence length="257" mass="29090">MNTAENINIIGAFCGVRDVEELTEEALYRKYNIHQADVMALFGGTILCGGDVMAEAMRENVAKTYIIVGGFGHTTSTLQETMKALFPDVDAYNMQEAELFNIYLIRKFGLSADYLETASTNCGNNIANLLELLEKNNIPCKSIILSQDATMQRRMSAVMRKYRPELQIINYATYRAEVVRKNGDISFSSDIKGMWDMDRYISLIMGEIPRLMDDEKGYGPRGKGYIAHEDIPPDVRKAFDELLEQYEVRKANPEFSS</sequence>
<proteinExistence type="predicted"/>
<dbReference type="InterPro" id="IPR051599">
    <property type="entry name" value="Cell_Envelope_Assoc"/>
</dbReference>
<dbReference type="RefSeq" id="WP_074890639.1">
    <property type="nucleotide sequence ID" value="NZ_FOXO01000027.1"/>
</dbReference>
<protein>
    <submittedName>
        <fullName evidence="1">Uncharacterized SAM-binding protein YcdF, DUF218 family</fullName>
    </submittedName>
</protein>
<dbReference type="Gene3D" id="3.40.50.620">
    <property type="entry name" value="HUPs"/>
    <property type="match status" value="1"/>
</dbReference>
<dbReference type="PANTHER" id="PTHR30336:SF20">
    <property type="entry name" value="DUF218 DOMAIN-CONTAINING PROTEIN"/>
    <property type="match status" value="1"/>
</dbReference>
<dbReference type="OrthoDB" id="2216870at2"/>
<name>A0A1I5X2E0_9FIRM</name>
<dbReference type="InterPro" id="IPR014729">
    <property type="entry name" value="Rossmann-like_a/b/a_fold"/>
</dbReference>
<evidence type="ECO:0000313" key="2">
    <source>
        <dbReference type="Proteomes" id="UP000182624"/>
    </source>
</evidence>
<dbReference type="EMBL" id="FOXO01000027">
    <property type="protein sequence ID" value="SFQ26084.1"/>
    <property type="molecule type" value="Genomic_DNA"/>
</dbReference>
<dbReference type="AlphaFoldDB" id="A0A1I5X2E0"/>
<keyword evidence="2" id="KW-1185">Reference proteome</keyword>
<accession>A0A1I5X2E0</accession>
<evidence type="ECO:0000313" key="1">
    <source>
        <dbReference type="EMBL" id="SFQ26084.1"/>
    </source>
</evidence>
<gene>
    <name evidence="1" type="ORF">SAMN04487928_12749</name>
</gene>
<dbReference type="GO" id="GO:0005886">
    <property type="term" value="C:plasma membrane"/>
    <property type="evidence" value="ECO:0007669"/>
    <property type="project" value="TreeGrafter"/>
</dbReference>
<reference evidence="2" key="1">
    <citation type="submission" date="2016-10" db="EMBL/GenBank/DDBJ databases">
        <authorList>
            <person name="Varghese N."/>
            <person name="Submissions S."/>
        </authorList>
    </citation>
    <scope>NUCLEOTIDE SEQUENCE [LARGE SCALE GENOMIC DNA]</scope>
    <source>
        <strain evidence="2">P18</strain>
    </source>
</reference>